<evidence type="ECO:0008006" key="4">
    <source>
        <dbReference type="Google" id="ProtNLM"/>
    </source>
</evidence>
<organism evidence="2 3">
    <name type="scientific">Sphingomonas abaci</name>
    <dbReference type="NCBI Taxonomy" id="237611"/>
    <lineage>
        <taxon>Bacteria</taxon>
        <taxon>Pseudomonadati</taxon>
        <taxon>Pseudomonadota</taxon>
        <taxon>Alphaproteobacteria</taxon>
        <taxon>Sphingomonadales</taxon>
        <taxon>Sphingomonadaceae</taxon>
        <taxon>Sphingomonas</taxon>
    </lineage>
</organism>
<accession>A0A7W7AKN5</accession>
<evidence type="ECO:0000256" key="1">
    <source>
        <dbReference type="SAM" id="SignalP"/>
    </source>
</evidence>
<keyword evidence="3" id="KW-1185">Reference proteome</keyword>
<dbReference type="RefSeq" id="WP_184116020.1">
    <property type="nucleotide sequence ID" value="NZ_JACHNY010000006.1"/>
</dbReference>
<feature type="signal peptide" evidence="1">
    <location>
        <begin position="1"/>
        <end position="22"/>
    </location>
</feature>
<dbReference type="Proteomes" id="UP000574769">
    <property type="component" value="Unassembled WGS sequence"/>
</dbReference>
<feature type="chain" id="PRO_5030552353" description="Secreted protein" evidence="1">
    <location>
        <begin position="23"/>
        <end position="141"/>
    </location>
</feature>
<proteinExistence type="predicted"/>
<gene>
    <name evidence="2" type="ORF">GGQ96_002949</name>
</gene>
<reference evidence="2 3" key="1">
    <citation type="submission" date="2020-08" db="EMBL/GenBank/DDBJ databases">
        <title>Genomic Encyclopedia of Type Strains, Phase IV (KMG-IV): sequencing the most valuable type-strain genomes for metagenomic binning, comparative biology and taxonomic classification.</title>
        <authorList>
            <person name="Goeker M."/>
        </authorList>
    </citation>
    <scope>NUCLEOTIDE SEQUENCE [LARGE SCALE GENOMIC DNA]</scope>
    <source>
        <strain evidence="2 3">DSM 15867</strain>
    </source>
</reference>
<sequence length="141" mass="15097">MRRSIPLALVLGIASASAAVFAAEQSDGNQRSYNSKRTLNQALAGLTPGKPVDCLPFTRTPSSDSFGQTVVYRYSSSTKYVTNVGPGCEGLARGDIMISRTSYGRFCRGDIIQLVNPVSRFPTGSCAYGEFTPYTKPGKAK</sequence>
<evidence type="ECO:0000313" key="2">
    <source>
        <dbReference type="EMBL" id="MBB4618803.1"/>
    </source>
</evidence>
<protein>
    <recommendedName>
        <fullName evidence="4">Secreted protein</fullName>
    </recommendedName>
</protein>
<name>A0A7W7AKN5_9SPHN</name>
<evidence type="ECO:0000313" key="3">
    <source>
        <dbReference type="Proteomes" id="UP000574769"/>
    </source>
</evidence>
<dbReference type="AlphaFoldDB" id="A0A7W7AKN5"/>
<comment type="caution">
    <text evidence="2">The sequence shown here is derived from an EMBL/GenBank/DDBJ whole genome shotgun (WGS) entry which is preliminary data.</text>
</comment>
<keyword evidence="1" id="KW-0732">Signal</keyword>
<dbReference type="EMBL" id="JACHNY010000006">
    <property type="protein sequence ID" value="MBB4618803.1"/>
    <property type="molecule type" value="Genomic_DNA"/>
</dbReference>